<comment type="caution">
    <text evidence="11">The sequence shown here is derived from an EMBL/GenBank/DDBJ whole genome shotgun (WGS) entry which is preliminary data.</text>
</comment>
<keyword evidence="6" id="KW-0472">Membrane</keyword>
<evidence type="ECO:0000313" key="11">
    <source>
        <dbReference type="EMBL" id="CAA2955165.1"/>
    </source>
</evidence>
<evidence type="ECO:0000256" key="2">
    <source>
        <dbReference type="ARBA" id="ARBA00010913"/>
    </source>
</evidence>
<dbReference type="Pfam" id="PF07244">
    <property type="entry name" value="POTRA"/>
    <property type="match status" value="1"/>
</dbReference>
<dbReference type="GO" id="GO:0005741">
    <property type="term" value="C:mitochondrial outer membrane"/>
    <property type="evidence" value="ECO:0007669"/>
    <property type="project" value="UniProtKB-SubCell"/>
</dbReference>
<feature type="domain" description="POTRA" evidence="10">
    <location>
        <begin position="81"/>
        <end position="159"/>
    </location>
</feature>
<dbReference type="GO" id="GO:0009707">
    <property type="term" value="C:chloroplast outer membrane"/>
    <property type="evidence" value="ECO:0007669"/>
    <property type="project" value="UniProtKB-SubCell"/>
</dbReference>
<dbReference type="InterPro" id="IPR010827">
    <property type="entry name" value="BamA/TamA_POTRA"/>
</dbReference>
<dbReference type="PANTHER" id="PTHR12815">
    <property type="entry name" value="SORTING AND ASSEMBLY MACHINERY SAMM50 PROTEIN FAMILY MEMBER"/>
    <property type="match status" value="1"/>
</dbReference>
<dbReference type="Pfam" id="PF01103">
    <property type="entry name" value="Omp85"/>
    <property type="match status" value="1"/>
</dbReference>
<evidence type="ECO:0000256" key="3">
    <source>
        <dbReference type="ARBA" id="ARBA00022452"/>
    </source>
</evidence>
<evidence type="ECO:0000256" key="6">
    <source>
        <dbReference type="ARBA" id="ARBA00023136"/>
    </source>
</evidence>
<keyword evidence="12" id="KW-1185">Reference proteome</keyword>
<feature type="region of interest" description="Disordered" evidence="8">
    <location>
        <begin position="578"/>
        <end position="610"/>
    </location>
</feature>
<dbReference type="AlphaFoldDB" id="A0A8S0PUF5"/>
<dbReference type="FunFam" id="2.40.160.50:FF:000005">
    <property type="entry name" value="Outer membrane OMP85 family protein"/>
    <property type="match status" value="1"/>
</dbReference>
<dbReference type="Gene3D" id="2.40.160.50">
    <property type="entry name" value="membrane protein fhac: a member of the omp85/tpsb transporter family"/>
    <property type="match status" value="1"/>
</dbReference>
<proteinExistence type="inferred from homology"/>
<dbReference type="Proteomes" id="UP000594638">
    <property type="component" value="Unassembled WGS sequence"/>
</dbReference>
<dbReference type="OrthoDB" id="1724197at2759"/>
<feature type="region of interest" description="Disordered" evidence="8">
    <location>
        <begin position="1"/>
        <end position="64"/>
    </location>
</feature>
<keyword evidence="5" id="KW-0934">Plastid</keyword>
<feature type="domain" description="Bacterial surface antigen (D15)" evidence="9">
    <location>
        <begin position="189"/>
        <end position="524"/>
    </location>
</feature>
<dbReference type="FunFam" id="3.10.20.310:FF:000016">
    <property type="entry name" value="Outer membrane OMP85 family protein"/>
    <property type="match status" value="1"/>
</dbReference>
<protein>
    <submittedName>
        <fullName evidence="11">Sorting and assembly machinery component 50 homolog B-like</fullName>
    </submittedName>
</protein>
<comment type="similarity">
    <text evidence="2">Belongs to the SAM50/omp85 family.</text>
</comment>
<evidence type="ECO:0000313" key="12">
    <source>
        <dbReference type="Proteomes" id="UP000594638"/>
    </source>
</evidence>
<keyword evidence="3" id="KW-1134">Transmembrane beta strand</keyword>
<feature type="compositionally biased region" description="Acidic residues" evidence="8">
    <location>
        <begin position="24"/>
        <end position="51"/>
    </location>
</feature>
<keyword evidence="4" id="KW-0812">Transmembrane</keyword>
<dbReference type="InterPro" id="IPR000184">
    <property type="entry name" value="Bac_surfAg_D15"/>
</dbReference>
<evidence type="ECO:0000256" key="7">
    <source>
        <dbReference type="ARBA" id="ARBA00024013"/>
    </source>
</evidence>
<keyword evidence="5" id="KW-1002">Plastid outer membrane</keyword>
<evidence type="ECO:0000256" key="4">
    <source>
        <dbReference type="ARBA" id="ARBA00022692"/>
    </source>
</evidence>
<dbReference type="EMBL" id="CACTIH010000141">
    <property type="protein sequence ID" value="CAA2955165.1"/>
    <property type="molecule type" value="Genomic_DNA"/>
</dbReference>
<name>A0A8S0PUF5_OLEEU</name>
<gene>
    <name evidence="11" type="ORF">OLEA9_A022409</name>
</gene>
<comment type="subcellular location">
    <subcellularLocation>
        <location evidence="1">Mitochondrion outer membrane</location>
        <topology evidence="1">Multi-pass membrane protein</topology>
    </subcellularLocation>
    <subcellularLocation>
        <location evidence="7">Plastid</location>
        <location evidence="7">Chloroplast outer membrane</location>
    </subcellularLocation>
</comment>
<dbReference type="Gene3D" id="3.10.20.310">
    <property type="entry name" value="membrane protein fhac"/>
    <property type="match status" value="1"/>
</dbReference>
<evidence type="ECO:0000256" key="5">
    <source>
        <dbReference type="ARBA" id="ARBA00022805"/>
    </source>
</evidence>
<accession>A0A8S0PUF5</accession>
<feature type="compositionally biased region" description="Basic and acidic residues" evidence="8">
    <location>
        <begin position="578"/>
        <end position="599"/>
    </location>
</feature>
<organism evidence="11 12">
    <name type="scientific">Olea europaea subsp. europaea</name>
    <dbReference type="NCBI Taxonomy" id="158383"/>
    <lineage>
        <taxon>Eukaryota</taxon>
        <taxon>Viridiplantae</taxon>
        <taxon>Streptophyta</taxon>
        <taxon>Embryophyta</taxon>
        <taxon>Tracheophyta</taxon>
        <taxon>Spermatophyta</taxon>
        <taxon>Magnoliopsida</taxon>
        <taxon>eudicotyledons</taxon>
        <taxon>Gunneridae</taxon>
        <taxon>Pentapetalae</taxon>
        <taxon>asterids</taxon>
        <taxon>lamiids</taxon>
        <taxon>Lamiales</taxon>
        <taxon>Oleaceae</taxon>
        <taxon>Oleeae</taxon>
        <taxon>Olea</taxon>
    </lineage>
</organism>
<dbReference type="InterPro" id="IPR039910">
    <property type="entry name" value="D15-like"/>
</dbReference>
<evidence type="ECO:0000259" key="9">
    <source>
        <dbReference type="Pfam" id="PF01103"/>
    </source>
</evidence>
<evidence type="ECO:0000256" key="1">
    <source>
        <dbReference type="ARBA" id="ARBA00004374"/>
    </source>
</evidence>
<dbReference type="PANTHER" id="PTHR12815:SF18">
    <property type="entry name" value="SORTING AND ASSEMBLY MACHINERY COMPONENT 50 HOMOLOG"/>
    <property type="match status" value="1"/>
</dbReference>
<feature type="compositionally biased region" description="Low complexity" evidence="8">
    <location>
        <begin position="600"/>
        <end position="610"/>
    </location>
</feature>
<sequence>MAVSSESAPHPGQPENPNPSDPTPEPDDLDDFEAEIEEEDNDESDEGDEETQPITPEAQMRTDRVSMESLFKRLSTERVPVRVHDVLIKGNTKTKDSIIEAEIEELLKNATTVQQLLQAAGVANARLQRLDIFDSVNITLDAGPPELPGTANVVVEVSEAKNPLTGDVGIFSKPEARSWSLEGSLKLKNLFGYGDLWDGSVAYGWGQASEVSAGVSVPKFKALATPLTARISLLSQDWLKFSSYKEQALGMSLGLLSIGNHDLSYNLSWRTLIDPSQMASHSVRRHLGHGLLSALKYTFKIDQRNSPLRPTRGYAFLSTTHIGGLVPDNRSLRFIRQEFDLRYAVPLGFYHAALNFGISGGFIFPWGRGFLNTPSYLPERFFLGGNASPVCTLGGPTSILGFKARGLGPAEPRRQERRNSNNESSYAFTGVDFIGGDLAVTAFADLSFDLPLRVLREAGIHGHAFACTGSLTKLTENAYRELSVQKLRESFRCSAGFGIIVPTKLFRMEVNYCYILKQHEHDQGKTGEIRNEISEGMRILTLRVVRTLQLISRCLIKTYKILPISLLFERSEAVSRVREETPKTPIETRKPKSKEESKYMKSMPMTFDAS</sequence>
<evidence type="ECO:0000256" key="8">
    <source>
        <dbReference type="SAM" id="MobiDB-lite"/>
    </source>
</evidence>
<dbReference type="Gramene" id="OE9A022409T1">
    <property type="protein sequence ID" value="OE9A022409C1"/>
    <property type="gene ID" value="OE9A022409"/>
</dbReference>
<feature type="compositionally biased region" description="Pro residues" evidence="8">
    <location>
        <begin position="11"/>
        <end position="23"/>
    </location>
</feature>
<evidence type="ECO:0000259" key="10">
    <source>
        <dbReference type="Pfam" id="PF07244"/>
    </source>
</evidence>
<reference evidence="11 12" key="1">
    <citation type="submission" date="2019-12" db="EMBL/GenBank/DDBJ databases">
        <authorList>
            <person name="Alioto T."/>
            <person name="Alioto T."/>
            <person name="Gomez Garrido J."/>
        </authorList>
    </citation>
    <scope>NUCLEOTIDE SEQUENCE [LARGE SCALE GENOMIC DNA]</scope>
</reference>